<dbReference type="eggNOG" id="ENOG5032MCA">
    <property type="taxonomic scope" value="Bacteria"/>
</dbReference>
<evidence type="ECO:0000256" key="1">
    <source>
        <dbReference type="SAM" id="MobiDB-lite"/>
    </source>
</evidence>
<gene>
    <name evidence="2" type="ORF">SSFG_07782</name>
</gene>
<dbReference type="AlphaFoldDB" id="D6AAL2"/>
<evidence type="ECO:0000313" key="3">
    <source>
        <dbReference type="Proteomes" id="UP000003824"/>
    </source>
</evidence>
<reference evidence="3" key="1">
    <citation type="submission" date="2008-12" db="EMBL/GenBank/DDBJ databases">
        <title>Annotation of Streptomyces ghanaensis ATCC 14672.</title>
        <authorList>
            <consortium name="The Broad Institute Genome Sequencing Platform"/>
            <consortium name="Broad Institute Microbial Sequencing Center"/>
            <person name="Fischbach M."/>
            <person name="Ward D."/>
            <person name="Young S."/>
            <person name="Kodira C.D."/>
            <person name="Zeng Q."/>
            <person name="Koehrsen M."/>
            <person name="Godfrey P."/>
            <person name="Alvarado L."/>
            <person name="Berlin A.M."/>
            <person name="Borenstein D."/>
            <person name="Chen Z."/>
            <person name="Engels R."/>
            <person name="Freedman E."/>
            <person name="Gellesch M."/>
            <person name="Goldberg J."/>
            <person name="Griggs A."/>
            <person name="Gujja S."/>
            <person name="Heiman D.I."/>
            <person name="Hepburn T.A."/>
            <person name="Howarth C."/>
            <person name="Jen D."/>
            <person name="Larson L."/>
            <person name="Lewis B."/>
            <person name="Mehta T."/>
            <person name="Park D."/>
            <person name="Pearson M."/>
            <person name="Roberts A."/>
            <person name="Saif S."/>
            <person name="Shea T.D."/>
            <person name="Shenoy N."/>
            <person name="Sisk P."/>
            <person name="Stolte C."/>
            <person name="Sykes S.N."/>
            <person name="Walk T."/>
            <person name="White J."/>
            <person name="Yandava C."/>
            <person name="Straight P."/>
            <person name="Clardy J."/>
            <person name="Hung D."/>
            <person name="Kolter R."/>
            <person name="Mekalanos J."/>
            <person name="Walker S."/>
            <person name="Walsh C.T."/>
            <person name="Wieland B.L.C."/>
            <person name="Ilzarbe M."/>
            <person name="Galagan J."/>
            <person name="Nusbaum C."/>
            <person name="Birren B."/>
        </authorList>
    </citation>
    <scope>NUCLEOTIDE SEQUENCE [LARGE SCALE GENOMIC DNA]</scope>
    <source>
        <strain evidence="3">ATCC 14672 / DSM 40746 / JCM 4963 / KCTC 9882 / NRRL B-12104 / FH 1290</strain>
    </source>
</reference>
<accession>D6AAL2</accession>
<feature type="compositionally biased region" description="Basic residues" evidence="1">
    <location>
        <begin position="205"/>
        <end position="219"/>
    </location>
</feature>
<protein>
    <submittedName>
        <fullName evidence="2">Uncharacterized protein</fullName>
    </submittedName>
</protein>
<feature type="region of interest" description="Disordered" evidence="1">
    <location>
        <begin position="1"/>
        <end position="35"/>
    </location>
</feature>
<dbReference type="RefSeq" id="WP_004994308.1">
    <property type="nucleotide sequence ID" value="NZ_DS999642.1"/>
</dbReference>
<feature type="compositionally biased region" description="Pro residues" evidence="1">
    <location>
        <begin position="16"/>
        <end position="25"/>
    </location>
</feature>
<feature type="region of interest" description="Disordered" evidence="1">
    <location>
        <begin position="191"/>
        <end position="219"/>
    </location>
</feature>
<dbReference type="EMBL" id="DS999642">
    <property type="protein sequence ID" value="EFE72547.2"/>
    <property type="molecule type" value="Genomic_DNA"/>
</dbReference>
<proteinExistence type="predicted"/>
<dbReference type="Proteomes" id="UP000003824">
    <property type="component" value="Unassembled WGS sequence"/>
</dbReference>
<name>D6AAL2_STRV1</name>
<sequence length="219" mass="24135">MPAQPQQGDPRRVPGSSPPRAPSPRSPYAGTLGPRKNLVELPVGHSAEVKPPVTAGDFVGKYFAQDSLEFLRWAARYFRDDNVTLCVLLYMMGSQEVGGAVELKQTEIAAELEMDPAQVSRAQSKLKKLGLAYSPKKGSIQLQPAVTLRGGYRLVEKPVRGAVAKRVKVQVEQLSLLNELVLDPDVPEEFRGMALPGAKLPRPSTRTRKRKRTEKKPEE</sequence>
<evidence type="ECO:0000313" key="2">
    <source>
        <dbReference type="EMBL" id="EFE72547.2"/>
    </source>
</evidence>
<organism evidence="2 3">
    <name type="scientific">Streptomyces viridosporus (strain ATCC 14672 / DSM 40746 / JCM 4963 / KCTC 9882 / NRRL B-12104 / FH 1290)</name>
    <name type="common">Streptomyces ghanaensis</name>
    <dbReference type="NCBI Taxonomy" id="566461"/>
    <lineage>
        <taxon>Bacteria</taxon>
        <taxon>Bacillati</taxon>
        <taxon>Actinomycetota</taxon>
        <taxon>Actinomycetes</taxon>
        <taxon>Kitasatosporales</taxon>
        <taxon>Streptomycetaceae</taxon>
        <taxon>Streptomyces</taxon>
    </lineage>
</organism>